<evidence type="ECO:0008006" key="3">
    <source>
        <dbReference type="Google" id="ProtNLM"/>
    </source>
</evidence>
<reference evidence="1 2" key="1">
    <citation type="journal article" date="2020" name="Int. J. Syst. Evol. Microbiol.">
        <title>Paraburkholderia madseniana sp. nov., a phenolic acid-degrading bacterium isolated from acidic forest soil.</title>
        <authorList>
            <person name="Wilhelm R.C."/>
            <person name="Murphy S.J.L."/>
            <person name="Feriancek N.M."/>
            <person name="Karasz D.C."/>
            <person name="DeRito C.M."/>
            <person name="Newman J.D."/>
            <person name="Buckley D.H."/>
        </authorList>
    </citation>
    <scope>NUCLEOTIDE SEQUENCE [LARGE SCALE GENOMIC DNA]</scope>
    <source>
        <strain evidence="1 2">RP11</strain>
    </source>
</reference>
<evidence type="ECO:0000313" key="2">
    <source>
        <dbReference type="Proteomes" id="UP000463700"/>
    </source>
</evidence>
<dbReference type="Gene3D" id="3.30.1460.10">
    <property type="match status" value="1"/>
</dbReference>
<dbReference type="RefSeq" id="WP_154567546.1">
    <property type="nucleotide sequence ID" value="NZ_VOSW01000178.1"/>
</dbReference>
<name>A0A6N6W2C3_9BURK</name>
<dbReference type="EMBL" id="VOSW01000178">
    <property type="protein sequence ID" value="KAE8753700.1"/>
    <property type="molecule type" value="Genomic_DNA"/>
</dbReference>
<accession>A0A6N6W2C3</accession>
<dbReference type="GO" id="GO:0030254">
    <property type="term" value="P:protein secretion by the type III secretion system"/>
    <property type="evidence" value="ECO:0007669"/>
    <property type="project" value="InterPro"/>
</dbReference>
<dbReference type="Proteomes" id="UP000463700">
    <property type="component" value="Unassembled WGS sequence"/>
</dbReference>
<dbReference type="OrthoDB" id="9111479at2"/>
<proteinExistence type="predicted"/>
<sequence>MASENYVKLIRGFCELVKIDDCDTVLEQGSVAVNGIGFSFVSVGPVANEELLVYCDFGELPEHRQHDICRRLLEINVFLSSGMLPAAFALNPESSHVLLSYRTLLAQTDAETLANSLKLFVEQVESWRSGFFLDSRDNGWSMAGEAGGRVSRVSV</sequence>
<dbReference type="AlphaFoldDB" id="A0A6N6W2C3"/>
<gene>
    <name evidence="1" type="ORF">FSO04_43700</name>
</gene>
<organism evidence="1 2">
    <name type="scientific">Paraburkholderia madseniana</name>
    <dbReference type="NCBI Taxonomy" id="2599607"/>
    <lineage>
        <taxon>Bacteria</taxon>
        <taxon>Pseudomonadati</taxon>
        <taxon>Pseudomonadota</taxon>
        <taxon>Betaproteobacteria</taxon>
        <taxon>Burkholderiales</taxon>
        <taxon>Burkholderiaceae</taxon>
        <taxon>Paraburkholderia</taxon>
    </lineage>
</organism>
<dbReference type="InterPro" id="IPR010261">
    <property type="entry name" value="Tir_chaperone"/>
</dbReference>
<comment type="caution">
    <text evidence="1">The sequence shown here is derived from an EMBL/GenBank/DDBJ whole genome shotgun (WGS) entry which is preliminary data.</text>
</comment>
<evidence type="ECO:0000313" key="1">
    <source>
        <dbReference type="EMBL" id="KAE8753700.1"/>
    </source>
</evidence>
<protein>
    <recommendedName>
        <fullName evidence="3">Molecular chaperone Tir</fullName>
    </recommendedName>
</protein>
<dbReference type="Pfam" id="PF05932">
    <property type="entry name" value="CesT"/>
    <property type="match status" value="1"/>
</dbReference>
<dbReference type="CDD" id="cd17020">
    <property type="entry name" value="T3SC_IA_ShcM-like"/>
    <property type="match status" value="1"/>
</dbReference>
<dbReference type="SUPFAM" id="SSF69635">
    <property type="entry name" value="Type III secretory system chaperone-like"/>
    <property type="match status" value="1"/>
</dbReference>